<feature type="region of interest" description="Disordered" evidence="2">
    <location>
        <begin position="66"/>
        <end position="85"/>
    </location>
</feature>
<evidence type="ECO:0000256" key="1">
    <source>
        <dbReference type="SAM" id="Coils"/>
    </source>
</evidence>
<protein>
    <submittedName>
        <fullName evidence="3">Uncharacterized protein</fullName>
    </submittedName>
</protein>
<evidence type="ECO:0000313" key="3">
    <source>
        <dbReference type="EMBL" id="GEZ81334.1"/>
    </source>
</evidence>
<sequence>MTLLNTLLETCATLTKQVANLEQDKIAQAIEITKLKQRFRRLEKKIQFKSSRLKRLRKVGITQRVESSTDTDTVMDDQEDASKQRGKIAELDADEDVTLDEVDAEVAMDADVQGRLAESQAKVYHLDLEHAEKVLSMQDTDEAEPAEVEEVIEVVTAAKLMTEDEAFAKQLEAKLNANINWNDVIEHVKRKEKQDNTVMRYQALKKDPITEAQARKNMMIYLKNMAGIKMDFFKGMTYNEIRPIFEKHYNLKQAFLERVEEEVTEKEEPKTHLQIVANDDDVYTKATPLALKRRFGDAFELVQERFQSSEPKNFSDDFMLNTLKIMFEKLNIEASIWRDQRGIYGLAKFKRWKLFESCGVHILTLTTTQMILVVEKKYPLTRFTLKQMLNNVRLEAEEKSEMSLELLRLVRRQLQAGYILE</sequence>
<organism evidence="3">
    <name type="scientific">Tanacetum cinerariifolium</name>
    <name type="common">Dalmatian daisy</name>
    <name type="synonym">Chrysanthemum cinerariifolium</name>
    <dbReference type="NCBI Taxonomy" id="118510"/>
    <lineage>
        <taxon>Eukaryota</taxon>
        <taxon>Viridiplantae</taxon>
        <taxon>Streptophyta</taxon>
        <taxon>Embryophyta</taxon>
        <taxon>Tracheophyta</taxon>
        <taxon>Spermatophyta</taxon>
        <taxon>Magnoliopsida</taxon>
        <taxon>eudicotyledons</taxon>
        <taxon>Gunneridae</taxon>
        <taxon>Pentapetalae</taxon>
        <taxon>asterids</taxon>
        <taxon>campanulids</taxon>
        <taxon>Asterales</taxon>
        <taxon>Asteraceae</taxon>
        <taxon>Asteroideae</taxon>
        <taxon>Anthemideae</taxon>
        <taxon>Anthemidinae</taxon>
        <taxon>Tanacetum</taxon>
    </lineage>
</organism>
<keyword evidence="1" id="KW-0175">Coiled coil</keyword>
<evidence type="ECO:0000256" key="2">
    <source>
        <dbReference type="SAM" id="MobiDB-lite"/>
    </source>
</evidence>
<dbReference type="EMBL" id="BKCJ010327070">
    <property type="protein sequence ID" value="GEZ81334.1"/>
    <property type="molecule type" value="Genomic_DNA"/>
</dbReference>
<reference evidence="3" key="1">
    <citation type="journal article" date="2019" name="Sci. Rep.">
        <title>Draft genome of Tanacetum cinerariifolium, the natural source of mosquito coil.</title>
        <authorList>
            <person name="Yamashiro T."/>
            <person name="Shiraishi A."/>
            <person name="Satake H."/>
            <person name="Nakayama K."/>
        </authorList>
    </citation>
    <scope>NUCLEOTIDE SEQUENCE</scope>
</reference>
<comment type="caution">
    <text evidence="3">The sequence shown here is derived from an EMBL/GenBank/DDBJ whole genome shotgun (WGS) entry which is preliminary data.</text>
</comment>
<name>A0A699IPC5_TANCI</name>
<feature type="coiled-coil region" evidence="1">
    <location>
        <begin position="4"/>
        <end position="59"/>
    </location>
</feature>
<proteinExistence type="predicted"/>
<dbReference type="AlphaFoldDB" id="A0A699IPC5"/>
<gene>
    <name evidence="3" type="ORF">Tci_553307</name>
</gene>
<accession>A0A699IPC5</accession>